<comment type="cofactor">
    <cofactor evidence="1 4">
        <name>pyridoxal 5'-phosphate</name>
        <dbReference type="ChEBI" id="CHEBI:597326"/>
    </cofactor>
</comment>
<reference evidence="5 6" key="1">
    <citation type="journal article" date="2009" name="J. Bacteriol.">
        <title>Complete genome sequence of Robiginitalea biformata HTCC2501.</title>
        <authorList>
            <person name="Oh H.M."/>
            <person name="Giovannoni S.J."/>
            <person name="Lee K."/>
            <person name="Ferriera S."/>
            <person name="Johnson J."/>
            <person name="Cho J.C."/>
        </authorList>
    </citation>
    <scope>NUCLEOTIDE SEQUENCE [LARGE SCALE GENOMIC DNA]</scope>
    <source>
        <strain evidence="6">ATCC BAA-864 / HTCC2501 / KCTC 12146</strain>
    </source>
</reference>
<dbReference type="InterPro" id="IPR054542">
    <property type="entry name" value="Cys_met_metab_PP"/>
</dbReference>
<keyword evidence="6" id="KW-1185">Reference proteome</keyword>
<evidence type="ECO:0000313" key="5">
    <source>
        <dbReference type="EMBL" id="EAR15403.1"/>
    </source>
</evidence>
<dbReference type="InterPro" id="IPR015424">
    <property type="entry name" value="PyrdxlP-dep_Trfase"/>
</dbReference>
<sequence>MSKRKAGLNTTCTHVGAVPDEQFQGAVSPLYMSTSYAYEHVDVKRYPRYFNTPNQEALCRKIAALEHTEAALIFGSGMAAVSTSLLAFLNHGDHVVLSQQSYGGTHSLIKEEFGKYGIDFTFVEGTGVADFEAAIRPETRVLYLETPSNPLLLITDLEAVSKLAADRGLTTLIDNTFASPVNQNPADFGIDVVIHSATKYMGGHSDICAGAVAASREHIDRIFQLAKNLGGSLSDQTTWMLERSLKTLGLRVKAQSENALRLARHLQDHPDVSSVYYPGLESHPGHAIARAQMHGFGGMLSFELAPGIPLEGFVRALKWVRPSMSLAGVESTLTIPTLTSHALLSEADRQRAGIRPNLIRFSAGIEDFEDLSADLDQAIASARKQAGVTPQKEGAV</sequence>
<accession>A4CKK4</accession>
<evidence type="ECO:0000313" key="6">
    <source>
        <dbReference type="Proteomes" id="UP000009049"/>
    </source>
</evidence>
<dbReference type="SUPFAM" id="SSF53383">
    <property type="entry name" value="PLP-dependent transferases"/>
    <property type="match status" value="1"/>
</dbReference>
<dbReference type="PIRSF" id="PIRSF001434">
    <property type="entry name" value="CGS"/>
    <property type="match status" value="1"/>
</dbReference>
<dbReference type="Gene3D" id="3.40.640.10">
    <property type="entry name" value="Type I PLP-dependent aspartate aminotransferase-like (Major domain)"/>
    <property type="match status" value="1"/>
</dbReference>
<dbReference type="GO" id="GO:0030170">
    <property type="term" value="F:pyridoxal phosphate binding"/>
    <property type="evidence" value="ECO:0007669"/>
    <property type="project" value="InterPro"/>
</dbReference>
<dbReference type="PANTHER" id="PTHR11808:SF80">
    <property type="entry name" value="CYSTATHIONINE GAMMA-LYASE"/>
    <property type="match status" value="1"/>
</dbReference>
<evidence type="ECO:0000256" key="2">
    <source>
        <dbReference type="ARBA" id="ARBA00022898"/>
    </source>
</evidence>
<protein>
    <submittedName>
        <fullName evidence="5">Cystathionine beta-lyase</fullName>
    </submittedName>
</protein>
<feature type="modified residue" description="N6-(pyridoxal phosphate)lysine" evidence="3">
    <location>
        <position position="199"/>
    </location>
</feature>
<dbReference type="EMBL" id="CP001712">
    <property type="protein sequence ID" value="EAR15403.1"/>
    <property type="molecule type" value="Genomic_DNA"/>
</dbReference>
<dbReference type="PROSITE" id="PS00868">
    <property type="entry name" value="CYS_MET_METAB_PP"/>
    <property type="match status" value="1"/>
</dbReference>
<dbReference type="AlphaFoldDB" id="A4CKK4"/>
<dbReference type="InterPro" id="IPR000277">
    <property type="entry name" value="Cys/Met-Metab_PyrdxlP-dep_enz"/>
</dbReference>
<evidence type="ECO:0000256" key="1">
    <source>
        <dbReference type="ARBA" id="ARBA00001933"/>
    </source>
</evidence>
<keyword evidence="5" id="KW-0456">Lyase</keyword>
<dbReference type="GO" id="GO:0005737">
    <property type="term" value="C:cytoplasm"/>
    <property type="evidence" value="ECO:0007669"/>
    <property type="project" value="TreeGrafter"/>
</dbReference>
<gene>
    <name evidence="5" type="ordered locus">RB2501_13784</name>
</gene>
<proteinExistence type="inferred from homology"/>
<dbReference type="PANTHER" id="PTHR11808">
    <property type="entry name" value="TRANS-SULFURATION ENZYME FAMILY MEMBER"/>
    <property type="match status" value="1"/>
</dbReference>
<dbReference type="OrthoDB" id="9803729at2"/>
<dbReference type="CDD" id="cd00614">
    <property type="entry name" value="CGS_like"/>
    <property type="match status" value="1"/>
</dbReference>
<keyword evidence="2 3" id="KW-0663">Pyridoxal phosphate</keyword>
<dbReference type="RefSeq" id="WP_015754720.1">
    <property type="nucleotide sequence ID" value="NC_013222.1"/>
</dbReference>
<dbReference type="KEGG" id="rbi:RB2501_13784"/>
<dbReference type="Pfam" id="PF01053">
    <property type="entry name" value="Cys_Met_Meta_PP"/>
    <property type="match status" value="1"/>
</dbReference>
<comment type="similarity">
    <text evidence="4">Belongs to the trans-sulfuration enzymes family.</text>
</comment>
<dbReference type="Proteomes" id="UP000009049">
    <property type="component" value="Chromosome"/>
</dbReference>
<dbReference type="InterPro" id="IPR015421">
    <property type="entry name" value="PyrdxlP-dep_Trfase_major"/>
</dbReference>
<dbReference type="GO" id="GO:0016846">
    <property type="term" value="F:carbon-sulfur lyase activity"/>
    <property type="evidence" value="ECO:0007669"/>
    <property type="project" value="TreeGrafter"/>
</dbReference>
<organism evidence="5 6">
    <name type="scientific">Robiginitalea biformata (strain ATCC BAA-864 / DSM 15991 / KCTC 12146 / HTCC2501)</name>
    <dbReference type="NCBI Taxonomy" id="313596"/>
    <lineage>
        <taxon>Bacteria</taxon>
        <taxon>Pseudomonadati</taxon>
        <taxon>Bacteroidota</taxon>
        <taxon>Flavobacteriia</taxon>
        <taxon>Flavobacteriales</taxon>
        <taxon>Flavobacteriaceae</taxon>
        <taxon>Robiginitalea</taxon>
    </lineage>
</organism>
<evidence type="ECO:0000256" key="3">
    <source>
        <dbReference type="PIRSR" id="PIRSR001434-2"/>
    </source>
</evidence>
<dbReference type="HOGENOM" id="CLU_018986_2_0_10"/>
<name>A4CKK4_ROBBH</name>
<dbReference type="STRING" id="313596.RB2501_13784"/>
<dbReference type="FunFam" id="3.40.640.10:FF:000046">
    <property type="entry name" value="Cystathionine gamma-lyase"/>
    <property type="match status" value="1"/>
</dbReference>
<evidence type="ECO:0000256" key="4">
    <source>
        <dbReference type="RuleBase" id="RU362118"/>
    </source>
</evidence>
<dbReference type="Gene3D" id="3.90.1150.10">
    <property type="entry name" value="Aspartate Aminotransferase, domain 1"/>
    <property type="match status" value="1"/>
</dbReference>
<dbReference type="GO" id="GO:0019346">
    <property type="term" value="P:transsulfuration"/>
    <property type="evidence" value="ECO:0007669"/>
    <property type="project" value="InterPro"/>
</dbReference>
<dbReference type="InterPro" id="IPR015422">
    <property type="entry name" value="PyrdxlP-dep_Trfase_small"/>
</dbReference>
<dbReference type="eggNOG" id="COG0626">
    <property type="taxonomic scope" value="Bacteria"/>
</dbReference>